<evidence type="ECO:0000313" key="4">
    <source>
        <dbReference type="Proteomes" id="UP000019276"/>
    </source>
</evidence>
<evidence type="ECO:0000256" key="2">
    <source>
        <dbReference type="PIRSR" id="PIRSR011396-2"/>
    </source>
</evidence>
<dbReference type="RefSeq" id="WP_035016482.1">
    <property type="nucleotide sequence ID" value="NZ_ARZY01000056.1"/>
</dbReference>
<dbReference type="PANTHER" id="PTHR43747">
    <property type="entry name" value="FAD-BINDING PROTEIN"/>
    <property type="match status" value="1"/>
</dbReference>
<proteinExistence type="predicted"/>
<dbReference type="GO" id="GO:0004497">
    <property type="term" value="F:monooxygenase activity"/>
    <property type="evidence" value="ECO:0007669"/>
    <property type="project" value="InterPro"/>
</dbReference>
<name>W7Q651_9ALTE</name>
<organism evidence="3 4">
    <name type="scientific">Catenovulum agarivorans DS-2</name>
    <dbReference type="NCBI Taxonomy" id="1328313"/>
    <lineage>
        <taxon>Bacteria</taxon>
        <taxon>Pseudomonadati</taxon>
        <taxon>Pseudomonadota</taxon>
        <taxon>Gammaproteobacteria</taxon>
        <taxon>Alteromonadales</taxon>
        <taxon>Alteromonadaceae</taxon>
        <taxon>Catenovulum</taxon>
    </lineage>
</organism>
<dbReference type="InterPro" id="IPR050816">
    <property type="entry name" value="Flavin-dep_Halogenase_NPB"/>
</dbReference>
<feature type="active site" evidence="1">
    <location>
        <position position="80"/>
    </location>
</feature>
<dbReference type="InterPro" id="IPR036188">
    <property type="entry name" value="FAD/NAD-bd_sf"/>
</dbReference>
<dbReference type="Proteomes" id="UP000019276">
    <property type="component" value="Unassembled WGS sequence"/>
</dbReference>
<keyword evidence="2" id="KW-0285">Flavoprotein</keyword>
<feature type="binding site" evidence="2">
    <location>
        <position position="80"/>
    </location>
    <ligand>
        <name>7-chloro-L-tryptophan</name>
        <dbReference type="ChEBI" id="CHEBI:58713"/>
    </ligand>
</feature>
<dbReference type="AlphaFoldDB" id="W7Q651"/>
<dbReference type="OrthoDB" id="7178350at2"/>
<accession>W7Q651</accession>
<dbReference type="PIRSF" id="PIRSF011396">
    <property type="entry name" value="Trp_halogenase"/>
    <property type="match status" value="1"/>
</dbReference>
<dbReference type="Gene3D" id="3.50.50.60">
    <property type="entry name" value="FAD/NAD(P)-binding domain"/>
    <property type="match status" value="1"/>
</dbReference>
<dbReference type="eggNOG" id="COG0665">
    <property type="taxonomic scope" value="Bacteria"/>
</dbReference>
<keyword evidence="4" id="KW-1185">Reference proteome</keyword>
<dbReference type="GO" id="GO:0000166">
    <property type="term" value="F:nucleotide binding"/>
    <property type="evidence" value="ECO:0007669"/>
    <property type="project" value="UniProtKB-KW"/>
</dbReference>
<dbReference type="SUPFAM" id="SSF51905">
    <property type="entry name" value="FAD/NAD(P)-binding domain"/>
    <property type="match status" value="1"/>
</dbReference>
<protein>
    <submittedName>
        <fullName evidence="3">Tryptophan halogenase</fullName>
    </submittedName>
</protein>
<feature type="binding site" evidence="2">
    <location>
        <position position="346"/>
    </location>
    <ligand>
        <name>L-tryptophan</name>
        <dbReference type="ChEBI" id="CHEBI:57912"/>
    </ligand>
</feature>
<evidence type="ECO:0000313" key="3">
    <source>
        <dbReference type="EMBL" id="EWH08249.1"/>
    </source>
</evidence>
<dbReference type="EMBL" id="ARZY01000056">
    <property type="protein sequence ID" value="EWH08249.1"/>
    <property type="molecule type" value="Genomic_DNA"/>
</dbReference>
<reference evidence="3 4" key="1">
    <citation type="journal article" date="2014" name="Genome Announc.">
        <title>Draft Genome Sequence of the Agar-Degrading Bacterium Catenovulum sp. Strain DS-2, Isolated from Intestines of Haliotis diversicolor.</title>
        <authorList>
            <person name="Shan D."/>
            <person name="Li X."/>
            <person name="Gu Z."/>
            <person name="Wei G."/>
            <person name="Gao Z."/>
            <person name="Shao Z."/>
        </authorList>
    </citation>
    <scope>NUCLEOTIDE SEQUENCE [LARGE SCALE GENOMIC DNA]</scope>
    <source>
        <strain evidence="3 4">DS-2</strain>
    </source>
</reference>
<gene>
    <name evidence="3" type="ORF">DS2_18338</name>
</gene>
<sequence length="501" mass="56946">MQNNQIESYVILGGGTAGWISAAVLAQALKNSKVNITLIESPNVATVGVGEATIPSIVDLLEYLRIPQKDFILKTNATFKLGIKFVDWLEKGQHYWHQFGYIGNNIDGLPFYQHWARHISQGGQFGLTDFSPAVALAKQNKFFIPDPKRPNNLSGSTYALHFDAGLVAEYLKEYCLKKHNLEVVYDHLVDTELDIQGQIKTLHLQSGKHISADFFIDCSGQRALLINKALRVGYQNWQHYLPANKAIAVQTDISNPLPPYTEATAHEHGWRWRIPLQNRTGNGYVYCDDFCSDNHAEALLIDHATKHNCVINQSKLISFTTGKRDKMWFKNCLAVGLSSGFLEPLESTSIYLIMRAMLNFVQSLPDKMPHPATIKEFNRRMDIEYQCIRDFIVLHYCRTQRTDSAFWRMWQTLAIPDSLQQKLALFEAQGRLMHNPQDLFAQDSWYAVLEGMGVRAKSLDPRVYQSNFTMVEKAFADSANALVQVASKTLDHAEYIQRLKL</sequence>
<dbReference type="PATRIC" id="fig|1328313.3.peg.3748"/>
<dbReference type="Pfam" id="PF04820">
    <property type="entry name" value="Trp_halogenase"/>
    <property type="match status" value="1"/>
</dbReference>
<evidence type="ECO:0000256" key="1">
    <source>
        <dbReference type="PIRSR" id="PIRSR011396-1"/>
    </source>
</evidence>
<keyword evidence="2" id="KW-0274">FAD</keyword>
<dbReference type="PANTHER" id="PTHR43747:SF4">
    <property type="entry name" value="FLAVIN-DEPENDENT TRYPTOPHAN HALOGENASE"/>
    <property type="match status" value="1"/>
</dbReference>
<feature type="binding site" evidence="2">
    <location>
        <begin position="14"/>
        <end position="17"/>
    </location>
    <ligand>
        <name>FAD</name>
        <dbReference type="ChEBI" id="CHEBI:57692"/>
    </ligand>
</feature>
<dbReference type="InterPro" id="IPR033856">
    <property type="entry name" value="Trp_halogen"/>
</dbReference>
<dbReference type="InterPro" id="IPR006905">
    <property type="entry name" value="Flavin_halogenase"/>
</dbReference>
<dbReference type="STRING" id="1328313.DS2_18338"/>
<comment type="caution">
    <text evidence="3">The sequence shown here is derived from an EMBL/GenBank/DDBJ whole genome shotgun (WGS) entry which is preliminary data.</text>
</comment>
<feature type="binding site" evidence="2">
    <location>
        <position position="337"/>
    </location>
    <ligand>
        <name>FAD</name>
        <dbReference type="ChEBI" id="CHEBI:57692"/>
    </ligand>
</feature>
<feature type="binding site" evidence="2">
    <location>
        <position position="350"/>
    </location>
    <ligand>
        <name>FAD</name>
        <dbReference type="ChEBI" id="CHEBI:57692"/>
    </ligand>
</feature>
<keyword evidence="2" id="KW-0547">Nucleotide-binding</keyword>